<comment type="caution">
    <text evidence="5">The sequence shown here is derived from an EMBL/GenBank/DDBJ whole genome shotgun (WGS) entry which is preliminary data.</text>
</comment>
<dbReference type="AlphaFoldDB" id="A0A5F0N4P7"/>
<proteinExistence type="inferred from homology"/>
<sequence length="211" mass="24352">MLVKKKNKFAFFGKKRTIFPSYIVAILFIVTLIFFGTLSLLSKVSPKEEATVEMSQEEQFIQKIASHAQVLYQQYQVLPSISISQAILESDWGTSELSTLNNNFYGIKGTDERNTVLMTTKEFENGQWIEINARFRKYEDWKESMEDHAKLFVNGTTWNADQYATVRAAKNYQEAAHALQASGYATDPDYPAKLIELIQQYKLDQYDQKEL</sequence>
<keyword evidence="3" id="KW-1133">Transmembrane helix</keyword>
<dbReference type="SMART" id="SM00047">
    <property type="entry name" value="LYZ2"/>
    <property type="match status" value="1"/>
</dbReference>
<evidence type="ECO:0000256" key="2">
    <source>
        <dbReference type="ARBA" id="ARBA00022801"/>
    </source>
</evidence>
<feature type="transmembrane region" description="Helical" evidence="3">
    <location>
        <begin position="21"/>
        <end position="41"/>
    </location>
</feature>
<feature type="domain" description="Mannosyl-glycoprotein endo-beta-N-acetylglucosamidase-like" evidence="4">
    <location>
        <begin position="51"/>
        <end position="207"/>
    </location>
</feature>
<evidence type="ECO:0000313" key="5">
    <source>
        <dbReference type="EMBL" id="TFJ29090.1"/>
    </source>
</evidence>
<dbReference type="Gene3D" id="1.10.530.10">
    <property type="match status" value="1"/>
</dbReference>
<organism evidence="5 6">
    <name type="scientific">Carnobacterium divergens</name>
    <name type="common">Lactobacillus divergens</name>
    <dbReference type="NCBI Taxonomy" id="2748"/>
    <lineage>
        <taxon>Bacteria</taxon>
        <taxon>Bacillati</taxon>
        <taxon>Bacillota</taxon>
        <taxon>Bacilli</taxon>
        <taxon>Lactobacillales</taxon>
        <taxon>Carnobacteriaceae</taxon>
        <taxon>Carnobacterium</taxon>
    </lineage>
</organism>
<accession>A0A5F0N4P7</accession>
<dbReference type="PANTHER" id="PTHR33308:SF10">
    <property type="entry name" value="EXO-GLUCOSAMINIDASE LYTG"/>
    <property type="match status" value="1"/>
</dbReference>
<dbReference type="Pfam" id="PF01832">
    <property type="entry name" value="Glucosaminidase"/>
    <property type="match status" value="1"/>
</dbReference>
<dbReference type="EMBL" id="NRPP01000004">
    <property type="protein sequence ID" value="TFJ29090.1"/>
    <property type="molecule type" value="Genomic_DNA"/>
</dbReference>
<evidence type="ECO:0000313" key="6">
    <source>
        <dbReference type="Proteomes" id="UP000297938"/>
    </source>
</evidence>
<evidence type="ECO:0000259" key="4">
    <source>
        <dbReference type="SMART" id="SM00047"/>
    </source>
</evidence>
<dbReference type="PANTHER" id="PTHR33308">
    <property type="entry name" value="PEPTIDOGLYCAN HYDROLASE FLGJ"/>
    <property type="match status" value="1"/>
</dbReference>
<keyword evidence="3" id="KW-0812">Transmembrane</keyword>
<protein>
    <submittedName>
        <fullName evidence="5">N-acetylmuramidase</fullName>
    </submittedName>
</protein>
<reference evidence="5 6" key="1">
    <citation type="journal article" date="2018" name="Int. J. Food Microbiol.">
        <title>Growth of Carnobacterium spp. isolated from chilled vacuum-packaged meat under relevant acidic conditions.</title>
        <authorList>
            <person name="Zhang P."/>
            <person name="Badoni M."/>
            <person name="Ganzle M."/>
            <person name="Yang X."/>
        </authorList>
    </citation>
    <scope>NUCLEOTIDE SEQUENCE [LARGE SCALE GENOMIC DNA]</scope>
    <source>
        <strain evidence="5 6">B2</strain>
    </source>
</reference>
<name>A0A5F0N4P7_CARDV</name>
<dbReference type="Proteomes" id="UP000297938">
    <property type="component" value="Unassembled WGS sequence"/>
</dbReference>
<dbReference type="InterPro" id="IPR002901">
    <property type="entry name" value="MGlyc_endo_b_GlcNAc-like_dom"/>
</dbReference>
<dbReference type="PRINTS" id="PR01002">
    <property type="entry name" value="FLGFLGJ"/>
</dbReference>
<dbReference type="GO" id="GO:0004040">
    <property type="term" value="F:amidase activity"/>
    <property type="evidence" value="ECO:0007669"/>
    <property type="project" value="InterPro"/>
</dbReference>
<keyword evidence="3" id="KW-0472">Membrane</keyword>
<keyword evidence="2" id="KW-0378">Hydrolase</keyword>
<comment type="similarity">
    <text evidence="1">Belongs to the glycosyl hydrolase 73 family.</text>
</comment>
<evidence type="ECO:0000256" key="3">
    <source>
        <dbReference type="SAM" id="Phobius"/>
    </source>
</evidence>
<dbReference type="InterPro" id="IPR051056">
    <property type="entry name" value="Glycosyl_Hydrolase_73"/>
</dbReference>
<gene>
    <name evidence="5" type="ORF">CKN69_01570</name>
</gene>
<dbReference type="Gene3D" id="4.10.80.30">
    <property type="entry name" value="DNA polymerase, domain 6"/>
    <property type="match status" value="1"/>
</dbReference>
<evidence type="ECO:0000256" key="1">
    <source>
        <dbReference type="ARBA" id="ARBA00010266"/>
    </source>
</evidence>